<dbReference type="PANTHER" id="PTHR43283">
    <property type="entry name" value="BETA-LACTAMASE-RELATED"/>
    <property type="match status" value="1"/>
</dbReference>
<sequence length="350" mass="36977">MAALDALTGRLAPPFAFAAVGIRVGASPSRFHIATAPGLAATERTMYRVASISKIVTGQTLMAVAGGDLDRDIGEVLGFALRNPAFPDQPITLAHVLSHSAGLTDAAGYLIPPGVRLQDWLAETSCFTQTPPGQRAEYCNLGYILVAAAAEALGGARFDELAARHVLGPLGMGAGFNWSGVPAPARRDRLATYRRDGDSLIAQIDDAVADSGVCRLDGSGHGLSPYRWAQDVTQFSAQGGLRASLADCLTLAQALPKMDATALWSGEDGRTPVFESYGAGLQIFDAPEFYPRPLIGHFANAYGFIGGVWYDAERDLAFTYGLNGLPLEDDSDQLRAEELAILDAIAHSVV</sequence>
<organism evidence="2 3">
    <name type="scientific">Flavimaricola marinus</name>
    <dbReference type="NCBI Taxonomy" id="1819565"/>
    <lineage>
        <taxon>Bacteria</taxon>
        <taxon>Pseudomonadati</taxon>
        <taxon>Pseudomonadota</taxon>
        <taxon>Alphaproteobacteria</taxon>
        <taxon>Rhodobacterales</taxon>
        <taxon>Paracoccaceae</taxon>
        <taxon>Flavimaricola</taxon>
    </lineage>
</organism>
<feature type="domain" description="Beta-lactamase-related" evidence="1">
    <location>
        <begin position="37"/>
        <end position="336"/>
    </location>
</feature>
<keyword evidence="3" id="KW-1185">Reference proteome</keyword>
<protein>
    <submittedName>
        <fullName evidence="2">Penicillin-binding protein 4</fullName>
    </submittedName>
</protein>
<reference evidence="2 3" key="1">
    <citation type="submission" date="2017-05" db="EMBL/GenBank/DDBJ databases">
        <authorList>
            <person name="Song R."/>
            <person name="Chenine A.L."/>
            <person name="Ruprecht R.M."/>
        </authorList>
    </citation>
    <scope>NUCLEOTIDE SEQUENCE [LARGE SCALE GENOMIC DNA]</scope>
    <source>
        <strain evidence="2 3">CECT 8899</strain>
    </source>
</reference>
<dbReference type="EMBL" id="FXZK01000004">
    <property type="protein sequence ID" value="SMY08348.1"/>
    <property type="molecule type" value="Genomic_DNA"/>
</dbReference>
<evidence type="ECO:0000313" key="2">
    <source>
        <dbReference type="EMBL" id="SMY08348.1"/>
    </source>
</evidence>
<dbReference type="PANTHER" id="PTHR43283:SF3">
    <property type="entry name" value="BETA-LACTAMASE FAMILY PROTEIN (AFU_ORTHOLOGUE AFUA_5G07500)"/>
    <property type="match status" value="1"/>
</dbReference>
<dbReference type="AlphaFoldDB" id="A0A238LFG1"/>
<dbReference type="InterPro" id="IPR012338">
    <property type="entry name" value="Beta-lactam/transpept-like"/>
</dbReference>
<dbReference type="InterPro" id="IPR001466">
    <property type="entry name" value="Beta-lactam-related"/>
</dbReference>
<dbReference type="Pfam" id="PF00144">
    <property type="entry name" value="Beta-lactamase"/>
    <property type="match status" value="1"/>
</dbReference>
<gene>
    <name evidence="2" type="primary">pbpE</name>
    <name evidence="2" type="ORF">LOM8899_02499</name>
</gene>
<dbReference type="SUPFAM" id="SSF56601">
    <property type="entry name" value="beta-lactamase/transpeptidase-like"/>
    <property type="match status" value="1"/>
</dbReference>
<name>A0A238LFG1_9RHOB</name>
<dbReference type="RefSeq" id="WP_168770536.1">
    <property type="nucleotide sequence ID" value="NZ_FXZK01000004.1"/>
</dbReference>
<dbReference type="Gene3D" id="3.40.710.10">
    <property type="entry name" value="DD-peptidase/beta-lactamase superfamily"/>
    <property type="match status" value="1"/>
</dbReference>
<evidence type="ECO:0000313" key="3">
    <source>
        <dbReference type="Proteomes" id="UP000201613"/>
    </source>
</evidence>
<accession>A0A238LFG1</accession>
<evidence type="ECO:0000259" key="1">
    <source>
        <dbReference type="Pfam" id="PF00144"/>
    </source>
</evidence>
<dbReference type="Proteomes" id="UP000201613">
    <property type="component" value="Unassembled WGS sequence"/>
</dbReference>
<dbReference type="InterPro" id="IPR050789">
    <property type="entry name" value="Diverse_Enzym_Activities"/>
</dbReference>
<proteinExistence type="predicted"/>